<evidence type="ECO:0000313" key="3">
    <source>
        <dbReference type="Proteomes" id="UP000298358"/>
    </source>
</evidence>
<reference evidence="2 3" key="1">
    <citation type="submission" date="2019-03" db="EMBL/GenBank/DDBJ databases">
        <title>Diversity of the mouse oral microbiome.</title>
        <authorList>
            <person name="Joseph S."/>
            <person name="Aduse-Opoku J."/>
            <person name="Curtis M."/>
            <person name="Wade W."/>
            <person name="Hashim A."/>
        </authorList>
    </citation>
    <scope>NUCLEOTIDE SEQUENCE [LARGE SCALE GENOMIC DNA]</scope>
    <source>
        <strain evidence="2 3">P1012</strain>
    </source>
</reference>
<sequence length="74" mass="8094">MTVARSITSTVDPDDLVQEAYTRIFQAIRRGGGPTGAFRAYLFTAIRNTAASWGRGRREFAIEELEAVADPSST</sequence>
<name>A0A4Y9FLM4_9MICO</name>
<dbReference type="Proteomes" id="UP000298358">
    <property type="component" value="Unassembled WGS sequence"/>
</dbReference>
<dbReference type="AlphaFoldDB" id="A0A4Y9FLM4"/>
<organism evidence="2 3">
    <name type="scientific">Microbacterium paludicola</name>
    <dbReference type="NCBI Taxonomy" id="300019"/>
    <lineage>
        <taxon>Bacteria</taxon>
        <taxon>Bacillati</taxon>
        <taxon>Actinomycetota</taxon>
        <taxon>Actinomycetes</taxon>
        <taxon>Micrococcales</taxon>
        <taxon>Microbacteriaceae</taxon>
        <taxon>Microbacterium</taxon>
    </lineage>
</organism>
<dbReference type="SUPFAM" id="SSF88946">
    <property type="entry name" value="Sigma2 domain of RNA polymerase sigma factors"/>
    <property type="match status" value="1"/>
</dbReference>
<dbReference type="InterPro" id="IPR007627">
    <property type="entry name" value="RNA_pol_sigma70_r2"/>
</dbReference>
<dbReference type="GO" id="GO:0003700">
    <property type="term" value="F:DNA-binding transcription factor activity"/>
    <property type="evidence" value="ECO:0007669"/>
    <property type="project" value="InterPro"/>
</dbReference>
<evidence type="ECO:0000313" key="2">
    <source>
        <dbReference type="EMBL" id="TFU30105.1"/>
    </source>
</evidence>
<feature type="domain" description="RNA polymerase sigma-70 region 2" evidence="1">
    <location>
        <begin position="4"/>
        <end position="57"/>
    </location>
</feature>
<proteinExistence type="predicted"/>
<dbReference type="GO" id="GO:0006352">
    <property type="term" value="P:DNA-templated transcription initiation"/>
    <property type="evidence" value="ECO:0007669"/>
    <property type="project" value="InterPro"/>
</dbReference>
<keyword evidence="3" id="KW-1185">Reference proteome</keyword>
<accession>A0A4Y9FLM4</accession>
<gene>
    <name evidence="2" type="ORF">E4U02_15055</name>
</gene>
<dbReference type="EMBL" id="SPQB01000068">
    <property type="protein sequence ID" value="TFU30105.1"/>
    <property type="molecule type" value="Genomic_DNA"/>
</dbReference>
<dbReference type="InterPro" id="IPR013325">
    <property type="entry name" value="RNA_pol_sigma_r2"/>
</dbReference>
<evidence type="ECO:0000259" key="1">
    <source>
        <dbReference type="Pfam" id="PF04542"/>
    </source>
</evidence>
<protein>
    <submittedName>
        <fullName evidence="2">Sigma-70 family RNA polymerase sigma factor</fullName>
    </submittedName>
</protein>
<dbReference type="OrthoDB" id="4990598at2"/>
<dbReference type="Gene3D" id="1.10.1740.10">
    <property type="match status" value="1"/>
</dbReference>
<dbReference type="Pfam" id="PF04542">
    <property type="entry name" value="Sigma70_r2"/>
    <property type="match status" value="1"/>
</dbReference>
<comment type="caution">
    <text evidence="2">The sequence shown here is derived from an EMBL/GenBank/DDBJ whole genome shotgun (WGS) entry which is preliminary data.</text>
</comment>